<organism evidence="1">
    <name type="scientific">viral metagenome</name>
    <dbReference type="NCBI Taxonomy" id="1070528"/>
    <lineage>
        <taxon>unclassified sequences</taxon>
        <taxon>metagenomes</taxon>
        <taxon>organismal metagenomes</taxon>
    </lineage>
</organism>
<dbReference type="Gene3D" id="3.40.50.2000">
    <property type="entry name" value="Glycogen Phosphorylase B"/>
    <property type="match status" value="1"/>
</dbReference>
<proteinExistence type="predicted"/>
<evidence type="ECO:0008006" key="2">
    <source>
        <dbReference type="Google" id="ProtNLM"/>
    </source>
</evidence>
<protein>
    <recommendedName>
        <fullName evidence="2">Glycosyl transferase family 28 C-terminal domain-containing protein</fullName>
    </recommendedName>
</protein>
<sequence>MNPLFKSKTIINTCKSLIENKQFVVVNTILNGLVYNVINVENIPREMISSVRKNNNTYIILVESNGNGHITQMKSIIENLKDTFICTGIIIGRQKSLATKFANEHNIPILNLDEPKYVSNQTTDDLVSETLSYIVEYSYYHYTTVTKFITSKSPEFIINLHLPIKILSNYTRTVFNISSQNRLNFEMDEENILSENKFNKFDTLLVQFSSYMINNSHFRAHKIAIDCIDNPNLITIPPLIKNVDYISTGIEQSIVCYFNIEPSISFYKVFSSFPNIDFNVFVENLPSNRELMYLSNNIHFNELGNSFHDMRKRCIGVICSCGVESVYENFQLGLPMICIPSNSEQLFNAYDHVRKIPGFDYTFELTKEHIEWLIKFKKDKLYWKRHQEFTKYLLKDYLLKDYITSVLERV</sequence>
<evidence type="ECO:0000313" key="1">
    <source>
        <dbReference type="EMBL" id="QHS83556.1"/>
    </source>
</evidence>
<dbReference type="AlphaFoldDB" id="A0A6C0AVG2"/>
<reference evidence="1" key="1">
    <citation type="journal article" date="2020" name="Nature">
        <title>Giant virus diversity and host interactions through global metagenomics.</title>
        <authorList>
            <person name="Schulz F."/>
            <person name="Roux S."/>
            <person name="Paez-Espino D."/>
            <person name="Jungbluth S."/>
            <person name="Walsh D.A."/>
            <person name="Denef V.J."/>
            <person name="McMahon K.D."/>
            <person name="Konstantinidis K.T."/>
            <person name="Eloe-Fadrosh E.A."/>
            <person name="Kyrpides N.C."/>
            <person name="Woyke T."/>
        </authorList>
    </citation>
    <scope>NUCLEOTIDE SEQUENCE</scope>
    <source>
        <strain evidence="1">GVMAG-S-ERX555961-36</strain>
    </source>
</reference>
<accession>A0A6C0AVG2</accession>
<dbReference type="EMBL" id="MN738760">
    <property type="protein sequence ID" value="QHS83556.1"/>
    <property type="molecule type" value="Genomic_DNA"/>
</dbReference>
<name>A0A6C0AVG2_9ZZZZ</name>
<dbReference type="SUPFAM" id="SSF53756">
    <property type="entry name" value="UDP-Glycosyltransferase/glycogen phosphorylase"/>
    <property type="match status" value="1"/>
</dbReference>